<dbReference type="Pfam" id="PF04923">
    <property type="entry name" value="Ninjurin"/>
    <property type="match status" value="2"/>
</dbReference>
<keyword evidence="10" id="KW-1185">Reference proteome</keyword>
<evidence type="ECO:0000313" key="9">
    <source>
        <dbReference type="EMBL" id="KAK3918635.1"/>
    </source>
</evidence>
<feature type="region of interest" description="Disordered" evidence="7">
    <location>
        <begin position="20"/>
        <end position="50"/>
    </location>
</feature>
<evidence type="ECO:0000256" key="7">
    <source>
        <dbReference type="SAM" id="MobiDB-lite"/>
    </source>
</evidence>
<dbReference type="GO" id="GO:0007155">
    <property type="term" value="P:cell adhesion"/>
    <property type="evidence" value="ECO:0007669"/>
    <property type="project" value="UniProtKB-KW"/>
</dbReference>
<gene>
    <name evidence="9" type="ORF">KUF71_007882</name>
</gene>
<comment type="similarity">
    <text evidence="2">Belongs to the ninjurin family.</text>
</comment>
<feature type="compositionally biased region" description="Acidic residues" evidence="7">
    <location>
        <begin position="34"/>
        <end position="47"/>
    </location>
</feature>
<evidence type="ECO:0000256" key="3">
    <source>
        <dbReference type="ARBA" id="ARBA00022692"/>
    </source>
</evidence>
<keyword evidence="5 8" id="KW-1133">Transmembrane helix</keyword>
<comment type="caution">
    <text evidence="9">The sequence shown here is derived from an EMBL/GenBank/DDBJ whole genome shotgun (WGS) entry which is preliminary data.</text>
</comment>
<keyword evidence="6 8" id="KW-0472">Membrane</keyword>
<evidence type="ECO:0000256" key="2">
    <source>
        <dbReference type="ARBA" id="ARBA00008141"/>
    </source>
</evidence>
<feature type="transmembrane region" description="Helical" evidence="8">
    <location>
        <begin position="184"/>
        <end position="203"/>
    </location>
</feature>
<evidence type="ECO:0000313" key="10">
    <source>
        <dbReference type="Proteomes" id="UP001219518"/>
    </source>
</evidence>
<name>A0AAE1LGL8_9NEOP</name>
<dbReference type="GO" id="GO:0042246">
    <property type="term" value="P:tissue regeneration"/>
    <property type="evidence" value="ECO:0007669"/>
    <property type="project" value="InterPro"/>
</dbReference>
<sequence length="257" mass="27429">MSTMDVDTVSGAVDADKTKGAVDADKTKVPQTTPEDEVDTKDPEIDDALAPSKPLDANRYATKKTIAQGMLDIALLTANASQLKYILQVGPRHEFYSLMLGLIATSMILQVVLGVLFLSLNVMRDCRLHREEYKRSAEFINYCGVGGCVLVTAINLLASGLDPGLASLGGGHVAPDIPGLADSASAALVLVGIMFLVIGALNINKDKDKRRADILNDVILIMVFVISVTNVVIAGFGIDNASRPLRLLSDERGAYSR</sequence>
<evidence type="ECO:0000256" key="6">
    <source>
        <dbReference type="ARBA" id="ARBA00023136"/>
    </source>
</evidence>
<evidence type="ECO:0000256" key="5">
    <source>
        <dbReference type="ARBA" id="ARBA00022989"/>
    </source>
</evidence>
<comment type="subcellular location">
    <subcellularLocation>
        <location evidence="1">Membrane</location>
        <topology evidence="1">Multi-pass membrane protein</topology>
    </subcellularLocation>
</comment>
<organism evidence="9 10">
    <name type="scientific">Frankliniella fusca</name>
    <dbReference type="NCBI Taxonomy" id="407009"/>
    <lineage>
        <taxon>Eukaryota</taxon>
        <taxon>Metazoa</taxon>
        <taxon>Ecdysozoa</taxon>
        <taxon>Arthropoda</taxon>
        <taxon>Hexapoda</taxon>
        <taxon>Insecta</taxon>
        <taxon>Pterygota</taxon>
        <taxon>Neoptera</taxon>
        <taxon>Paraneoptera</taxon>
        <taxon>Thysanoptera</taxon>
        <taxon>Terebrantia</taxon>
        <taxon>Thripoidea</taxon>
        <taxon>Thripidae</taxon>
        <taxon>Frankliniella</taxon>
    </lineage>
</organism>
<accession>A0AAE1LGL8</accession>
<feature type="transmembrane region" description="Helical" evidence="8">
    <location>
        <begin position="95"/>
        <end position="118"/>
    </location>
</feature>
<evidence type="ECO:0000256" key="4">
    <source>
        <dbReference type="ARBA" id="ARBA00022889"/>
    </source>
</evidence>
<dbReference type="Proteomes" id="UP001219518">
    <property type="component" value="Unassembled WGS sequence"/>
</dbReference>
<proteinExistence type="inferred from homology"/>
<dbReference type="PANTHER" id="PTHR12316">
    <property type="entry name" value="NINJURIN-RELATED"/>
    <property type="match status" value="1"/>
</dbReference>
<keyword evidence="3 8" id="KW-0812">Transmembrane</keyword>
<dbReference type="EMBL" id="JAHWGI010000960">
    <property type="protein sequence ID" value="KAK3918635.1"/>
    <property type="molecule type" value="Genomic_DNA"/>
</dbReference>
<evidence type="ECO:0000256" key="1">
    <source>
        <dbReference type="ARBA" id="ARBA00004141"/>
    </source>
</evidence>
<reference evidence="9" key="2">
    <citation type="journal article" date="2023" name="BMC Genomics">
        <title>Pest status, molecular evolution, and epigenetic factors derived from the genome assembly of Frankliniella fusca, a thysanopteran phytovirus vector.</title>
        <authorList>
            <person name="Catto M.A."/>
            <person name="Labadie P.E."/>
            <person name="Jacobson A.L."/>
            <person name="Kennedy G.G."/>
            <person name="Srinivasan R."/>
            <person name="Hunt B.G."/>
        </authorList>
    </citation>
    <scope>NUCLEOTIDE SEQUENCE</scope>
    <source>
        <strain evidence="9">PL_HMW_Pooled</strain>
    </source>
</reference>
<keyword evidence="4" id="KW-0130">Cell adhesion</keyword>
<reference evidence="9" key="1">
    <citation type="submission" date="2021-07" db="EMBL/GenBank/DDBJ databases">
        <authorList>
            <person name="Catto M.A."/>
            <person name="Jacobson A."/>
            <person name="Kennedy G."/>
            <person name="Labadie P."/>
            <person name="Hunt B.G."/>
            <person name="Srinivasan R."/>
        </authorList>
    </citation>
    <scope>NUCLEOTIDE SEQUENCE</scope>
    <source>
        <strain evidence="9">PL_HMW_Pooled</strain>
        <tissue evidence="9">Head</tissue>
    </source>
</reference>
<evidence type="ECO:0000256" key="8">
    <source>
        <dbReference type="SAM" id="Phobius"/>
    </source>
</evidence>
<dbReference type="PANTHER" id="PTHR12316:SF17">
    <property type="entry name" value="NINJURIN C, ISOFORM D"/>
    <property type="match status" value="1"/>
</dbReference>
<dbReference type="GO" id="GO:0016020">
    <property type="term" value="C:membrane"/>
    <property type="evidence" value="ECO:0007669"/>
    <property type="project" value="UniProtKB-SubCell"/>
</dbReference>
<feature type="transmembrane region" description="Helical" evidence="8">
    <location>
        <begin position="139"/>
        <end position="158"/>
    </location>
</feature>
<protein>
    <submittedName>
        <fullName evidence="9">Ninjurin-1</fullName>
    </submittedName>
</protein>
<feature type="transmembrane region" description="Helical" evidence="8">
    <location>
        <begin position="215"/>
        <end position="238"/>
    </location>
</feature>
<dbReference type="AlphaFoldDB" id="A0AAE1LGL8"/>
<dbReference type="InterPro" id="IPR007007">
    <property type="entry name" value="Ninjurin"/>
</dbReference>